<feature type="domain" description="LytR/CpsA/Psr regulator C-terminal" evidence="4">
    <location>
        <begin position="233"/>
        <end position="318"/>
    </location>
</feature>
<evidence type="ECO:0000313" key="6">
    <source>
        <dbReference type="Proteomes" id="UP000177383"/>
    </source>
</evidence>
<reference evidence="5 6" key="1">
    <citation type="journal article" date="2016" name="Nat. Commun.">
        <title>Thousands of microbial genomes shed light on interconnected biogeochemical processes in an aquifer system.</title>
        <authorList>
            <person name="Anantharaman K."/>
            <person name="Brown C.T."/>
            <person name="Hug L.A."/>
            <person name="Sharon I."/>
            <person name="Castelle C.J."/>
            <person name="Probst A.J."/>
            <person name="Thomas B.C."/>
            <person name="Singh A."/>
            <person name="Wilkins M.J."/>
            <person name="Karaoz U."/>
            <person name="Brodie E.L."/>
            <person name="Williams K.H."/>
            <person name="Hubbard S.S."/>
            <person name="Banfield J.F."/>
        </authorList>
    </citation>
    <scope>NUCLEOTIDE SEQUENCE [LARGE SCALE GENOMIC DNA]</scope>
</reference>
<feature type="transmembrane region" description="Helical" evidence="2">
    <location>
        <begin position="21"/>
        <end position="41"/>
    </location>
</feature>
<protein>
    <recommendedName>
        <fullName evidence="7">LytR/CpsA/Psr regulator C-terminal domain-containing protein</fullName>
    </recommendedName>
</protein>
<gene>
    <name evidence="5" type="ORF">A2773_02680</name>
</gene>
<dbReference type="InterPro" id="IPR004474">
    <property type="entry name" value="LytR_CpsA_psr"/>
</dbReference>
<keyword evidence="2" id="KW-1133">Transmembrane helix</keyword>
<dbReference type="EMBL" id="MFJE01000013">
    <property type="protein sequence ID" value="OGG14664.1"/>
    <property type="molecule type" value="Genomic_DNA"/>
</dbReference>
<evidence type="ECO:0000256" key="2">
    <source>
        <dbReference type="SAM" id="Phobius"/>
    </source>
</evidence>
<dbReference type="Gene3D" id="3.30.420.590">
    <property type="match status" value="1"/>
</dbReference>
<dbReference type="Pfam" id="PF03816">
    <property type="entry name" value="LytR_cpsA_psr"/>
    <property type="match status" value="1"/>
</dbReference>
<comment type="similarity">
    <text evidence="1">Belongs to the LytR/CpsA/Psr (LCP) family.</text>
</comment>
<dbReference type="Pfam" id="PF13399">
    <property type="entry name" value="LytR_C"/>
    <property type="match status" value="1"/>
</dbReference>
<feature type="domain" description="Cell envelope-related transcriptional attenuator" evidence="3">
    <location>
        <begin position="63"/>
        <end position="131"/>
    </location>
</feature>
<sequence length="320" mass="36354">MSKRITGEHKILRQKRLKMSLFIFIGIIFLGFLFSIWFLIWGGGDWDSGRRFNIILNTMPLRLISFDKDEKSMVVVSIPPDSYLHISENYGEYKAESIFPLGELDPKLGGGMLLMDTIKNTFGLPIDGYIDFSDKDLNGNIFTPSRLWEINNNRLTGKAKVKTNLKLATINRFFIAAMNLRSDQVKNYDLTKLDIVEDFALPDKTKIQRIDSNKLDKILEGLFAENDIINEKISISVYNASRTAGMATSVARTITNIGGRVIFVGNVEGKIKEKCKINGNDKGTKTYKRLKNIFKCIEDKKQQVGKLSDINLYIGQDYNP</sequence>
<evidence type="ECO:0008006" key="7">
    <source>
        <dbReference type="Google" id="ProtNLM"/>
    </source>
</evidence>
<evidence type="ECO:0000259" key="4">
    <source>
        <dbReference type="Pfam" id="PF13399"/>
    </source>
</evidence>
<keyword evidence="2" id="KW-0472">Membrane</keyword>
<comment type="caution">
    <text evidence="5">The sequence shown here is derived from an EMBL/GenBank/DDBJ whole genome shotgun (WGS) entry which is preliminary data.</text>
</comment>
<dbReference type="AlphaFoldDB" id="A0A1F5ZQR4"/>
<organism evidence="5 6">
    <name type="scientific">Candidatus Gottesmanbacteria bacterium RIFCSPHIGHO2_01_FULL_39_10</name>
    <dbReference type="NCBI Taxonomy" id="1798375"/>
    <lineage>
        <taxon>Bacteria</taxon>
        <taxon>Candidatus Gottesmaniibacteriota</taxon>
    </lineage>
</organism>
<evidence type="ECO:0000313" key="5">
    <source>
        <dbReference type="EMBL" id="OGG14664.1"/>
    </source>
</evidence>
<dbReference type="PANTHER" id="PTHR33392">
    <property type="entry name" value="POLYISOPRENYL-TEICHOIC ACID--PEPTIDOGLYCAN TEICHOIC ACID TRANSFERASE TAGU"/>
    <property type="match status" value="1"/>
</dbReference>
<evidence type="ECO:0000256" key="1">
    <source>
        <dbReference type="ARBA" id="ARBA00006068"/>
    </source>
</evidence>
<name>A0A1F5ZQR4_9BACT</name>
<dbReference type="Proteomes" id="UP000177383">
    <property type="component" value="Unassembled WGS sequence"/>
</dbReference>
<dbReference type="InterPro" id="IPR050922">
    <property type="entry name" value="LytR/CpsA/Psr_CW_biosynth"/>
</dbReference>
<dbReference type="PANTHER" id="PTHR33392:SF6">
    <property type="entry name" value="POLYISOPRENYL-TEICHOIC ACID--PEPTIDOGLYCAN TEICHOIC ACID TRANSFERASE TAGU"/>
    <property type="match status" value="1"/>
</dbReference>
<evidence type="ECO:0000259" key="3">
    <source>
        <dbReference type="Pfam" id="PF03816"/>
    </source>
</evidence>
<dbReference type="InterPro" id="IPR027381">
    <property type="entry name" value="LytR/CpsA/Psr_C"/>
</dbReference>
<keyword evidence="2" id="KW-0812">Transmembrane</keyword>
<proteinExistence type="inferred from homology"/>
<accession>A0A1F5ZQR4</accession>